<feature type="transmembrane region" description="Helical" evidence="6">
    <location>
        <begin position="152"/>
        <end position="177"/>
    </location>
</feature>
<feature type="domain" description="Rhodopsin" evidence="7">
    <location>
        <begin position="58"/>
        <end position="200"/>
    </location>
</feature>
<evidence type="ECO:0000256" key="5">
    <source>
        <dbReference type="ARBA" id="ARBA00038359"/>
    </source>
</evidence>
<sequence>MAHVPLSPAAREKMLNLPASPPPPGVQPNFVNPDSVAFSAQCALHGLHALSTIVFFIKMYAQIWIDRQMGLENYVLALAWVLYTGAFEPVGVLLARAPMGVHQWDITFRQFGRYLFLQYTLLVIWGILILLLKITILAQYLRVFVPHGTRNFTFWAAQVLLYTNGVYYVAFTFIQIFSCSPRETWWDKTIVEGHCIDIFAINQRISACIASVVRLYYNIKLFQDQTDVTHQLSFMSFWGTAQIPAAFLVVCLPSVPKVIKYARSKPCVDGKGAYY</sequence>
<evidence type="ECO:0000256" key="2">
    <source>
        <dbReference type="ARBA" id="ARBA00022692"/>
    </source>
</evidence>
<keyword evidence="9" id="KW-1185">Reference proteome</keyword>
<protein>
    <recommendedName>
        <fullName evidence="7">Rhodopsin domain-containing protein</fullName>
    </recommendedName>
</protein>
<evidence type="ECO:0000256" key="4">
    <source>
        <dbReference type="ARBA" id="ARBA00023136"/>
    </source>
</evidence>
<dbReference type="PANTHER" id="PTHR33048">
    <property type="entry name" value="PTH11-LIKE INTEGRAL MEMBRANE PROTEIN (AFU_ORTHOLOGUE AFUA_5G11245)"/>
    <property type="match status" value="1"/>
</dbReference>
<comment type="subcellular location">
    <subcellularLocation>
        <location evidence="1">Membrane</location>
        <topology evidence="1">Multi-pass membrane protein</topology>
    </subcellularLocation>
</comment>
<dbReference type="InterPro" id="IPR049326">
    <property type="entry name" value="Rhodopsin_dom_fungi"/>
</dbReference>
<dbReference type="Pfam" id="PF20684">
    <property type="entry name" value="Fung_rhodopsin"/>
    <property type="match status" value="1"/>
</dbReference>
<gene>
    <name evidence="8" type="ORF">PG986_014053</name>
</gene>
<evidence type="ECO:0000313" key="8">
    <source>
        <dbReference type="EMBL" id="KAK7937185.1"/>
    </source>
</evidence>
<dbReference type="GeneID" id="92083337"/>
<feature type="transmembrane region" description="Helical" evidence="6">
    <location>
        <begin position="73"/>
        <end position="95"/>
    </location>
</feature>
<evidence type="ECO:0000256" key="1">
    <source>
        <dbReference type="ARBA" id="ARBA00004141"/>
    </source>
</evidence>
<dbReference type="Proteomes" id="UP001391051">
    <property type="component" value="Unassembled WGS sequence"/>
</dbReference>
<keyword evidence="4 6" id="KW-0472">Membrane</keyword>
<dbReference type="PANTHER" id="PTHR33048:SF47">
    <property type="entry name" value="INTEGRAL MEMBRANE PROTEIN-RELATED"/>
    <property type="match status" value="1"/>
</dbReference>
<keyword evidence="2 6" id="KW-0812">Transmembrane</keyword>
<evidence type="ECO:0000259" key="7">
    <source>
        <dbReference type="Pfam" id="PF20684"/>
    </source>
</evidence>
<feature type="transmembrane region" description="Helical" evidence="6">
    <location>
        <begin position="235"/>
        <end position="255"/>
    </location>
</feature>
<evidence type="ECO:0000256" key="6">
    <source>
        <dbReference type="SAM" id="Phobius"/>
    </source>
</evidence>
<dbReference type="InterPro" id="IPR052337">
    <property type="entry name" value="SAT4-like"/>
</dbReference>
<evidence type="ECO:0000313" key="9">
    <source>
        <dbReference type="Proteomes" id="UP001391051"/>
    </source>
</evidence>
<comment type="caution">
    <text evidence="8">The sequence shown here is derived from an EMBL/GenBank/DDBJ whole genome shotgun (WGS) entry which is preliminary data.</text>
</comment>
<feature type="transmembrane region" description="Helical" evidence="6">
    <location>
        <begin position="38"/>
        <end position="61"/>
    </location>
</feature>
<reference evidence="8 9" key="1">
    <citation type="submission" date="2023-01" db="EMBL/GenBank/DDBJ databases">
        <title>Analysis of 21 Apiospora genomes using comparative genomics revels a genus with tremendous synthesis potential of carbohydrate active enzymes and secondary metabolites.</title>
        <authorList>
            <person name="Sorensen T."/>
        </authorList>
    </citation>
    <scope>NUCLEOTIDE SEQUENCE [LARGE SCALE GENOMIC DNA]</scope>
    <source>
        <strain evidence="8 9">CBS 24483</strain>
    </source>
</reference>
<organism evidence="8 9">
    <name type="scientific">Apiospora aurea</name>
    <dbReference type="NCBI Taxonomy" id="335848"/>
    <lineage>
        <taxon>Eukaryota</taxon>
        <taxon>Fungi</taxon>
        <taxon>Dikarya</taxon>
        <taxon>Ascomycota</taxon>
        <taxon>Pezizomycotina</taxon>
        <taxon>Sordariomycetes</taxon>
        <taxon>Xylariomycetidae</taxon>
        <taxon>Amphisphaeriales</taxon>
        <taxon>Apiosporaceae</taxon>
        <taxon>Apiospora</taxon>
    </lineage>
</organism>
<accession>A0ABR1PRX0</accession>
<evidence type="ECO:0000256" key="3">
    <source>
        <dbReference type="ARBA" id="ARBA00022989"/>
    </source>
</evidence>
<feature type="transmembrane region" description="Helical" evidence="6">
    <location>
        <begin position="115"/>
        <end position="140"/>
    </location>
</feature>
<dbReference type="RefSeq" id="XP_066692513.1">
    <property type="nucleotide sequence ID" value="XM_066850275.1"/>
</dbReference>
<keyword evidence="3 6" id="KW-1133">Transmembrane helix</keyword>
<name>A0ABR1PRX0_9PEZI</name>
<dbReference type="EMBL" id="JAQQWE010000010">
    <property type="protein sequence ID" value="KAK7937185.1"/>
    <property type="molecule type" value="Genomic_DNA"/>
</dbReference>
<comment type="similarity">
    <text evidence="5">Belongs to the SAT4 family.</text>
</comment>
<proteinExistence type="inferred from homology"/>